<comment type="similarity">
    <text evidence="2 6">Belongs to the plant self-incompatibility (S1) protein family.</text>
</comment>
<dbReference type="PANTHER" id="PTHR31232">
    <property type="match status" value="1"/>
</dbReference>
<evidence type="ECO:0000256" key="4">
    <source>
        <dbReference type="ARBA" id="ARBA00022525"/>
    </source>
</evidence>
<keyword evidence="3 6" id="KW-0713">Self-incompatibility</keyword>
<evidence type="ECO:0000256" key="6">
    <source>
        <dbReference type="RuleBase" id="RU367044"/>
    </source>
</evidence>
<organism evidence="7 8">
    <name type="scientific">Lactuca saligna</name>
    <name type="common">Willowleaf lettuce</name>
    <dbReference type="NCBI Taxonomy" id="75948"/>
    <lineage>
        <taxon>Eukaryota</taxon>
        <taxon>Viridiplantae</taxon>
        <taxon>Streptophyta</taxon>
        <taxon>Embryophyta</taxon>
        <taxon>Tracheophyta</taxon>
        <taxon>Spermatophyta</taxon>
        <taxon>Magnoliopsida</taxon>
        <taxon>eudicotyledons</taxon>
        <taxon>Gunneridae</taxon>
        <taxon>Pentapetalae</taxon>
        <taxon>asterids</taxon>
        <taxon>campanulids</taxon>
        <taxon>Asterales</taxon>
        <taxon>Asteraceae</taxon>
        <taxon>Cichorioideae</taxon>
        <taxon>Cichorieae</taxon>
        <taxon>Lactucinae</taxon>
        <taxon>Lactuca</taxon>
    </lineage>
</organism>
<dbReference type="GO" id="GO:0060320">
    <property type="term" value="P:rejection of self pollen"/>
    <property type="evidence" value="ECO:0007669"/>
    <property type="project" value="UniProtKB-KW"/>
</dbReference>
<evidence type="ECO:0000313" key="8">
    <source>
        <dbReference type="Proteomes" id="UP001177003"/>
    </source>
</evidence>
<evidence type="ECO:0000256" key="1">
    <source>
        <dbReference type="ARBA" id="ARBA00004613"/>
    </source>
</evidence>
<dbReference type="Pfam" id="PF05938">
    <property type="entry name" value="Self-incomp_S1"/>
    <property type="match status" value="1"/>
</dbReference>
<name>A0AA35ZEZ4_LACSI</name>
<feature type="chain" id="PRO_5041484913" description="S-protein homolog" evidence="6">
    <location>
        <begin position="20"/>
        <end position="152"/>
    </location>
</feature>
<gene>
    <name evidence="7" type="ORF">LSALG_LOCUS29687</name>
</gene>
<comment type="subcellular location">
    <subcellularLocation>
        <location evidence="1 6">Secreted</location>
    </subcellularLocation>
</comment>
<evidence type="ECO:0000256" key="3">
    <source>
        <dbReference type="ARBA" id="ARBA00022471"/>
    </source>
</evidence>
<dbReference type="EMBL" id="OX465082">
    <property type="protein sequence ID" value="CAI9290497.1"/>
    <property type="molecule type" value="Genomic_DNA"/>
</dbReference>
<sequence>MKNPYFLLLIFLLFNGGNANVGTAYGGQGFTVNIKSDIPNEDITLHCQSKDTNLGYHVLNSAKLQYRWSFHENIWGSTLYFCHFWRKMDEQKFDVFNLKMSIWCDHGFGEGNTCNWEIKNDGFYFFDFRSQKWYKQYEWKPRENISRKIIKN</sequence>
<dbReference type="Proteomes" id="UP001177003">
    <property type="component" value="Chromosome 6"/>
</dbReference>
<proteinExistence type="inferred from homology"/>
<feature type="signal peptide" evidence="6">
    <location>
        <begin position="1"/>
        <end position="19"/>
    </location>
</feature>
<dbReference type="AlphaFoldDB" id="A0AA35ZEZ4"/>
<dbReference type="PANTHER" id="PTHR31232:SF149">
    <property type="entry name" value="S-PROTEIN HOMOLOG"/>
    <property type="match status" value="1"/>
</dbReference>
<evidence type="ECO:0000256" key="2">
    <source>
        <dbReference type="ARBA" id="ARBA00005581"/>
    </source>
</evidence>
<evidence type="ECO:0000256" key="5">
    <source>
        <dbReference type="ARBA" id="ARBA00022729"/>
    </source>
</evidence>
<evidence type="ECO:0000313" key="7">
    <source>
        <dbReference type="EMBL" id="CAI9290497.1"/>
    </source>
</evidence>
<dbReference type="InterPro" id="IPR010264">
    <property type="entry name" value="Self-incomp_S1"/>
</dbReference>
<protein>
    <recommendedName>
        <fullName evidence="6">S-protein homolog</fullName>
    </recommendedName>
</protein>
<dbReference type="GO" id="GO:0005576">
    <property type="term" value="C:extracellular region"/>
    <property type="evidence" value="ECO:0007669"/>
    <property type="project" value="UniProtKB-SubCell"/>
</dbReference>
<reference evidence="7" key="1">
    <citation type="submission" date="2023-04" db="EMBL/GenBank/DDBJ databases">
        <authorList>
            <person name="Vijverberg K."/>
            <person name="Xiong W."/>
            <person name="Schranz E."/>
        </authorList>
    </citation>
    <scope>NUCLEOTIDE SEQUENCE</scope>
</reference>
<accession>A0AA35ZEZ4</accession>
<keyword evidence="8" id="KW-1185">Reference proteome</keyword>
<keyword evidence="5 6" id="KW-0732">Signal</keyword>
<keyword evidence="4 6" id="KW-0964">Secreted</keyword>